<dbReference type="NCBIfam" id="TIGR02532">
    <property type="entry name" value="IV_pilin_GFxxxE"/>
    <property type="match status" value="1"/>
</dbReference>
<evidence type="ECO:0000256" key="2">
    <source>
        <dbReference type="ARBA" id="ARBA00004241"/>
    </source>
</evidence>
<evidence type="ECO:0000256" key="7">
    <source>
        <dbReference type="ARBA" id="ARBA00023136"/>
    </source>
</evidence>
<accession>A0A3A9KLN0</accession>
<dbReference type="InterPro" id="IPR045584">
    <property type="entry name" value="Pilin-like"/>
</dbReference>
<evidence type="ECO:0000256" key="5">
    <source>
        <dbReference type="ARBA" id="ARBA00022692"/>
    </source>
</evidence>
<proteinExistence type="inferred from homology"/>
<dbReference type="PRINTS" id="PR00813">
    <property type="entry name" value="BCTERIALGSPG"/>
</dbReference>
<keyword evidence="6 10" id="KW-1133">Transmembrane helix</keyword>
<evidence type="ECO:0000256" key="6">
    <source>
        <dbReference type="ARBA" id="ARBA00022989"/>
    </source>
</evidence>
<gene>
    <name evidence="11" type="ORF">CR203_01465</name>
</gene>
<dbReference type="GO" id="GO:0015627">
    <property type="term" value="C:type II protein secretion system complex"/>
    <property type="evidence" value="ECO:0007669"/>
    <property type="project" value="InterPro"/>
</dbReference>
<dbReference type="PANTHER" id="PTHR30093:SF2">
    <property type="entry name" value="TYPE II SECRETION SYSTEM PROTEIN H"/>
    <property type="match status" value="1"/>
</dbReference>
<comment type="subunit">
    <text evidence="10">Homodimer.</text>
</comment>
<comment type="subcellular location">
    <subcellularLocation>
        <location evidence="1">Cell membrane</location>
        <topology evidence="1">Single-pass membrane protein</topology>
    </subcellularLocation>
    <subcellularLocation>
        <location evidence="2">Cell surface</location>
    </subcellularLocation>
</comment>
<reference evidence="11 12" key="1">
    <citation type="submission" date="2017-10" db="EMBL/GenBank/DDBJ databases">
        <title>Bacillus sp. nov., a halophilic bacterium isolated from a Keqin Lake.</title>
        <authorList>
            <person name="Wang H."/>
        </authorList>
    </citation>
    <scope>NUCLEOTIDE SEQUENCE [LARGE SCALE GENOMIC DNA]</scope>
    <source>
        <strain evidence="11 12">KCTC 13187</strain>
    </source>
</reference>
<evidence type="ECO:0000256" key="1">
    <source>
        <dbReference type="ARBA" id="ARBA00004162"/>
    </source>
</evidence>
<dbReference type="PIRSF" id="PIRSF029928">
    <property type="entry name" value="Late_competence_ComGC"/>
    <property type="match status" value="1"/>
</dbReference>
<comment type="function">
    <text evidence="10">Required for transformation and DNA binding.</text>
</comment>
<protein>
    <recommendedName>
        <fullName evidence="10">ComG operon protein 3</fullName>
    </recommendedName>
</protein>
<comment type="similarity">
    <text evidence="9 10">Belongs to the ComGC family.</text>
</comment>
<dbReference type="PANTHER" id="PTHR30093">
    <property type="entry name" value="GENERAL SECRETION PATHWAY PROTEIN G"/>
    <property type="match status" value="1"/>
</dbReference>
<dbReference type="EMBL" id="PDOE01000001">
    <property type="protein sequence ID" value="RKL68745.1"/>
    <property type="molecule type" value="Genomic_DNA"/>
</dbReference>
<evidence type="ECO:0000256" key="9">
    <source>
        <dbReference type="ARBA" id="ARBA00043982"/>
    </source>
</evidence>
<evidence type="ECO:0000256" key="10">
    <source>
        <dbReference type="PIRNR" id="PIRNR029928"/>
    </source>
</evidence>
<dbReference type="InterPro" id="IPR000983">
    <property type="entry name" value="Bac_GSPG_pilin"/>
</dbReference>
<dbReference type="Pfam" id="PF07963">
    <property type="entry name" value="N_methyl"/>
    <property type="match status" value="1"/>
</dbReference>
<keyword evidence="7 10" id="KW-0472">Membrane</keyword>
<dbReference type="Proteomes" id="UP000281498">
    <property type="component" value="Unassembled WGS sequence"/>
</dbReference>
<dbReference type="RefSeq" id="WP_110936615.1">
    <property type="nucleotide sequence ID" value="NZ_KZ614146.1"/>
</dbReference>
<dbReference type="AlphaFoldDB" id="A0A3A9KLN0"/>
<dbReference type="GO" id="GO:0015628">
    <property type="term" value="P:protein secretion by the type II secretion system"/>
    <property type="evidence" value="ECO:0007669"/>
    <property type="project" value="InterPro"/>
</dbReference>
<dbReference type="GO" id="GO:0009986">
    <property type="term" value="C:cell surface"/>
    <property type="evidence" value="ECO:0007669"/>
    <property type="project" value="UniProtKB-SubCell"/>
</dbReference>
<evidence type="ECO:0000256" key="3">
    <source>
        <dbReference type="ARBA" id="ARBA00022475"/>
    </source>
</evidence>
<keyword evidence="4" id="KW-0488">Methylation</keyword>
<dbReference type="NCBIfam" id="NF040999">
    <property type="entry name" value="pilin_ComGC"/>
    <property type="match status" value="1"/>
</dbReference>
<dbReference type="SUPFAM" id="SSF54523">
    <property type="entry name" value="Pili subunits"/>
    <property type="match status" value="1"/>
</dbReference>
<comment type="caution">
    <text evidence="11">The sequence shown here is derived from an EMBL/GenBank/DDBJ whole genome shotgun (WGS) entry which is preliminary data.</text>
</comment>
<feature type="transmembrane region" description="Helical" evidence="10">
    <location>
        <begin position="12"/>
        <end position="34"/>
    </location>
</feature>
<evidence type="ECO:0000313" key="11">
    <source>
        <dbReference type="EMBL" id="RKL68745.1"/>
    </source>
</evidence>
<keyword evidence="5 10" id="KW-0812">Transmembrane</keyword>
<evidence type="ECO:0000256" key="4">
    <source>
        <dbReference type="ARBA" id="ARBA00022481"/>
    </source>
</evidence>
<keyword evidence="8 10" id="KW-0178">Competence</keyword>
<keyword evidence="3 10" id="KW-1003">Cell membrane</keyword>
<dbReference type="InterPro" id="IPR012902">
    <property type="entry name" value="N_methyl_site"/>
</dbReference>
<sequence length="105" mass="11766">MKKIIRTLKSESAFTLIEMMIVLVIISILLLIVLPNLTKNQEMASNKGCDATIELLKTQVVAYEIEHNKRPTSLNDLQTENYVKSVTCPDGTSLTLNGDEITRDE</sequence>
<organism evidence="11 12">
    <name type="scientific">Salipaludibacillus neizhouensis</name>
    <dbReference type="NCBI Taxonomy" id="885475"/>
    <lineage>
        <taxon>Bacteria</taxon>
        <taxon>Bacillati</taxon>
        <taxon>Bacillota</taxon>
        <taxon>Bacilli</taxon>
        <taxon>Bacillales</taxon>
        <taxon>Bacillaceae</taxon>
    </lineage>
</organism>
<keyword evidence="10" id="KW-0813">Transport</keyword>
<evidence type="ECO:0000313" key="12">
    <source>
        <dbReference type="Proteomes" id="UP000281498"/>
    </source>
</evidence>
<evidence type="ECO:0000256" key="8">
    <source>
        <dbReference type="ARBA" id="ARBA00023287"/>
    </source>
</evidence>
<keyword evidence="12" id="KW-1185">Reference proteome</keyword>
<dbReference type="InterPro" id="IPR016940">
    <property type="entry name" value="ComGC"/>
</dbReference>
<dbReference type="GO" id="GO:0030420">
    <property type="term" value="P:establishment of competence for transformation"/>
    <property type="evidence" value="ECO:0007669"/>
    <property type="project" value="UniProtKB-UniRule"/>
</dbReference>
<dbReference type="Gene3D" id="3.30.700.10">
    <property type="entry name" value="Glycoprotein, Type 4 Pilin"/>
    <property type="match status" value="1"/>
</dbReference>
<name>A0A3A9KLN0_9BACI</name>
<dbReference type="GO" id="GO:0005886">
    <property type="term" value="C:plasma membrane"/>
    <property type="evidence" value="ECO:0007669"/>
    <property type="project" value="UniProtKB-SubCell"/>
</dbReference>
<dbReference type="OrthoDB" id="1798043at2"/>